<sequence length="905" mass="102270">MKFSNQSLLALYGRQANAADDVSSPASYMRSTLELTGQDVLVRLLDQLDDPDGSPSPGENSRNPDGSLTPEEYCREALKLTGRSEPSSQCPEETNESAATGQNNSPGNALTVLGGYAKRVIRWLTGSRDEAAQTDAFSDLEPEPEVVLGRFDRSKDYWFMEESQVPKDTIKELRKHKIRNQCQKLLRKTAKNLDQDMTKEQIEESFNRFKKELAELIGRKCPEYADRLNFGQALSELTELLVALHYSPDSSMPYEDGTCRWDKMPLDNNCLEWLLKVLPQALNEEAGGTEMSADLLERVAECVTMVDLRPIIPFSKEECISEFNSVRNDLGLSKGEFDLIGHLFVAFHAKFFQALEKNKDKPLPVLAGSYLVNARMYNESGQVTSFAVRKEGCIAHPECWLAGYIGNSIIYSIEDYVEFGRTLSRAFGHVANVVEGFQVPEESRIGLRYGGLDKKTPAELKNLREVLREMRARLGRKRTRAAEMYSVCMIDGQDHDTAMDTIRNELGDSYANLLQGSFDGGATTGKMISDAFRTYYESIGRDMTHKQAMKKVRMISEAFKAHAKAIEENYSHEEAIEILRRDYSDKHVNLFTSQRKNLKVDELARAKSIIDEYWAKPAKPDYLGLTKYNLAKQLLDDKILEKDLFDAFMLRHEVCSNHEVNGRVPYRCRHSASDGTQCTAIVEAIPGSKPLAFSDFYRFGHTCKYSDGGKQCRAVQKCRAVPGKRKKSNDHWTKTLEDSADASHIKRLEKTMNSTNKISLEDPNVSLFRCKLKDKAGNQCGCCFRARFGTKMPLMSRHNMTAVHTCTEFVHKKNEEEKYRMFSRTGKYKLPEKAEGRLAENDAWEEIPVPKVSQVTQSDEVLTNESKNLKYLAQRKKTGGAAVKAKKEEKKKQKSFYLDGGSGSS</sequence>
<protein>
    <submittedName>
        <fullName evidence="2">Uncharacterized protein</fullName>
    </submittedName>
</protein>
<evidence type="ECO:0000313" key="3">
    <source>
        <dbReference type="Proteomes" id="UP000266841"/>
    </source>
</evidence>
<accession>K0RKQ7</accession>
<gene>
    <name evidence="2" type="ORF">THAOC_27785</name>
</gene>
<dbReference type="AlphaFoldDB" id="K0RKQ7"/>
<keyword evidence="3" id="KW-1185">Reference proteome</keyword>
<evidence type="ECO:0000256" key="1">
    <source>
        <dbReference type="SAM" id="MobiDB-lite"/>
    </source>
</evidence>
<feature type="compositionally biased region" description="Polar residues" evidence="1">
    <location>
        <begin position="57"/>
        <end position="66"/>
    </location>
</feature>
<proteinExistence type="predicted"/>
<feature type="compositionally biased region" description="Polar residues" evidence="1">
    <location>
        <begin position="84"/>
        <end position="108"/>
    </location>
</feature>
<name>K0RKQ7_THAOC</name>
<reference evidence="2 3" key="1">
    <citation type="journal article" date="2012" name="Genome Biol.">
        <title>Genome and low-iron response of an oceanic diatom adapted to chronic iron limitation.</title>
        <authorList>
            <person name="Lommer M."/>
            <person name="Specht M."/>
            <person name="Roy A.S."/>
            <person name="Kraemer L."/>
            <person name="Andreson R."/>
            <person name="Gutowska M.A."/>
            <person name="Wolf J."/>
            <person name="Bergner S.V."/>
            <person name="Schilhabel M.B."/>
            <person name="Klostermeier U.C."/>
            <person name="Beiko R.G."/>
            <person name="Rosenstiel P."/>
            <person name="Hippler M."/>
            <person name="Laroche J."/>
        </authorList>
    </citation>
    <scope>NUCLEOTIDE SEQUENCE [LARGE SCALE GENOMIC DNA]</scope>
    <source>
        <strain evidence="2 3">CCMP1005</strain>
    </source>
</reference>
<dbReference type="EMBL" id="AGNL01039040">
    <property type="protein sequence ID" value="EJK52889.1"/>
    <property type="molecule type" value="Genomic_DNA"/>
</dbReference>
<feature type="region of interest" description="Disordered" evidence="1">
    <location>
        <begin position="877"/>
        <end position="905"/>
    </location>
</feature>
<dbReference type="Proteomes" id="UP000266841">
    <property type="component" value="Unassembled WGS sequence"/>
</dbReference>
<evidence type="ECO:0000313" key="2">
    <source>
        <dbReference type="EMBL" id="EJK52889.1"/>
    </source>
</evidence>
<organism evidence="2 3">
    <name type="scientific">Thalassiosira oceanica</name>
    <name type="common">Marine diatom</name>
    <dbReference type="NCBI Taxonomy" id="159749"/>
    <lineage>
        <taxon>Eukaryota</taxon>
        <taxon>Sar</taxon>
        <taxon>Stramenopiles</taxon>
        <taxon>Ochrophyta</taxon>
        <taxon>Bacillariophyta</taxon>
        <taxon>Coscinodiscophyceae</taxon>
        <taxon>Thalassiosirophycidae</taxon>
        <taxon>Thalassiosirales</taxon>
        <taxon>Thalassiosiraceae</taxon>
        <taxon>Thalassiosira</taxon>
    </lineage>
</organism>
<comment type="caution">
    <text evidence="2">The sequence shown here is derived from an EMBL/GenBank/DDBJ whole genome shotgun (WGS) entry which is preliminary data.</text>
</comment>
<feature type="region of interest" description="Disordered" evidence="1">
    <location>
        <begin position="47"/>
        <end position="108"/>
    </location>
</feature>